<dbReference type="InterPro" id="IPR023393">
    <property type="entry name" value="START-like_dom_sf"/>
</dbReference>
<dbReference type="EMBL" id="JABWMH010000003">
    <property type="protein sequence ID" value="NVD28703.1"/>
    <property type="molecule type" value="Genomic_DNA"/>
</dbReference>
<organism evidence="3 4">
    <name type="scientific">Parasphingorhabdus flavimaris</name>
    <dbReference type="NCBI Taxonomy" id="266812"/>
    <lineage>
        <taxon>Bacteria</taxon>
        <taxon>Pseudomonadati</taxon>
        <taxon>Pseudomonadota</taxon>
        <taxon>Alphaproteobacteria</taxon>
        <taxon>Sphingomonadales</taxon>
        <taxon>Sphingomonadaceae</taxon>
        <taxon>Parasphingorhabdus</taxon>
    </lineage>
</organism>
<evidence type="ECO:0000313" key="4">
    <source>
        <dbReference type="Proteomes" id="UP000652427"/>
    </source>
</evidence>
<keyword evidence="4" id="KW-1185">Reference proteome</keyword>
<evidence type="ECO:0000256" key="1">
    <source>
        <dbReference type="SAM" id="MobiDB-lite"/>
    </source>
</evidence>
<feature type="chain" id="PRO_5046561551" description="Polyketide cyclase" evidence="2">
    <location>
        <begin position="24"/>
        <end position="210"/>
    </location>
</feature>
<keyword evidence="2" id="KW-0732">Signal</keyword>
<evidence type="ECO:0000313" key="3">
    <source>
        <dbReference type="EMBL" id="NVD28703.1"/>
    </source>
</evidence>
<evidence type="ECO:0008006" key="5">
    <source>
        <dbReference type="Google" id="ProtNLM"/>
    </source>
</evidence>
<dbReference type="Proteomes" id="UP000652427">
    <property type="component" value="Unassembled WGS sequence"/>
</dbReference>
<reference evidence="3 4" key="1">
    <citation type="submission" date="2020-06" db="EMBL/GenBank/DDBJ databases">
        <authorList>
            <person name="Kim S.-J."/>
            <person name="Park S.-J."/>
        </authorList>
    </citation>
    <scope>NUCLEOTIDE SEQUENCE [LARGE SCALE GENOMIC DNA]</scope>
    <source>
        <strain evidence="3 4">SW-151</strain>
    </source>
</reference>
<name>A0ABX2N4S0_9SPHN</name>
<accession>A0ABX2N4S0</accession>
<dbReference type="RefSeq" id="WP_176280112.1">
    <property type="nucleotide sequence ID" value="NZ_JABWMH010000003.1"/>
</dbReference>
<feature type="signal peptide" evidence="2">
    <location>
        <begin position="1"/>
        <end position="23"/>
    </location>
</feature>
<protein>
    <recommendedName>
        <fullName evidence="5">Polyketide cyclase</fullName>
    </recommendedName>
</protein>
<proteinExistence type="predicted"/>
<comment type="caution">
    <text evidence="3">The sequence shown here is derived from an EMBL/GenBank/DDBJ whole genome shotgun (WGS) entry which is preliminary data.</text>
</comment>
<evidence type="ECO:0000256" key="2">
    <source>
        <dbReference type="SAM" id="SignalP"/>
    </source>
</evidence>
<dbReference type="Gene3D" id="3.30.530.20">
    <property type="match status" value="1"/>
</dbReference>
<gene>
    <name evidence="3" type="ORF">HUO14_12450</name>
</gene>
<dbReference type="SUPFAM" id="SSF55961">
    <property type="entry name" value="Bet v1-like"/>
    <property type="match status" value="1"/>
</dbReference>
<sequence>MIKQANRIFLAIAALTAMTSARAEVTNSADNGFTVQHQTVIAGDSEAVWKAMVMPSRYWNGDHSWSGNAENFYLIPQAGGCFCELIRTTADDNIKSSEGSVQHMRVIYAHENKMLRLSGALGPLQGEAVTGTLTMQLQPQGETTVARFTYKVGGYMEFPVDEIAPAVDSVIGEQLSRLSALFADAANAEPGAPEDGGDAAGDGPADDDQN</sequence>
<feature type="region of interest" description="Disordered" evidence="1">
    <location>
        <begin position="186"/>
        <end position="210"/>
    </location>
</feature>